<evidence type="ECO:0000313" key="1">
    <source>
        <dbReference type="EMBL" id="KAK7261219.1"/>
    </source>
</evidence>
<accession>A0AAN9I140</accession>
<dbReference type="PANTHER" id="PTHR45763">
    <property type="entry name" value="HYDROLASE, ALPHA/BETA FOLD FAMILY PROTEIN, EXPRESSED-RELATED"/>
    <property type="match status" value="1"/>
</dbReference>
<name>A0AAN9I140_CROPI</name>
<dbReference type="EMBL" id="JAYWIO010000005">
    <property type="protein sequence ID" value="KAK7261219.1"/>
    <property type="molecule type" value="Genomic_DNA"/>
</dbReference>
<dbReference type="Proteomes" id="UP001372338">
    <property type="component" value="Unassembled WGS sequence"/>
</dbReference>
<comment type="caution">
    <text evidence="1">The sequence shown here is derived from an EMBL/GenBank/DDBJ whole genome shotgun (WGS) entry which is preliminary data.</text>
</comment>
<dbReference type="PANTHER" id="PTHR45763:SF21">
    <property type="entry name" value="ALPHA_BETA-HYDROLASES SUPERFAMILY PROTEIN"/>
    <property type="match status" value="1"/>
</dbReference>
<dbReference type="InterPro" id="IPR029058">
    <property type="entry name" value="AB_hydrolase_fold"/>
</dbReference>
<dbReference type="AlphaFoldDB" id="A0AAN9I140"/>
<gene>
    <name evidence="1" type="ORF">RIF29_27524</name>
</gene>
<sequence length="158" mass="18887">MEAFKMLHRSDRWTFRVAHHAPWLFYWWMTQKWFPTLSFGNIEMLSADDLEIIKSFPEGKNTAKITQQGEHESLYRDMMAGFGEWEFGPTEITNPFPNKEGSVHIWQGYEDKIVPYTLNRYIAQKLPWVHYHELSDGGHQFIFKKKQFESIIRELLLS</sequence>
<keyword evidence="2" id="KW-1185">Reference proteome</keyword>
<organism evidence="1 2">
    <name type="scientific">Crotalaria pallida</name>
    <name type="common">Smooth rattlebox</name>
    <name type="synonym">Crotalaria striata</name>
    <dbReference type="NCBI Taxonomy" id="3830"/>
    <lineage>
        <taxon>Eukaryota</taxon>
        <taxon>Viridiplantae</taxon>
        <taxon>Streptophyta</taxon>
        <taxon>Embryophyta</taxon>
        <taxon>Tracheophyta</taxon>
        <taxon>Spermatophyta</taxon>
        <taxon>Magnoliopsida</taxon>
        <taxon>eudicotyledons</taxon>
        <taxon>Gunneridae</taxon>
        <taxon>Pentapetalae</taxon>
        <taxon>rosids</taxon>
        <taxon>fabids</taxon>
        <taxon>Fabales</taxon>
        <taxon>Fabaceae</taxon>
        <taxon>Papilionoideae</taxon>
        <taxon>50 kb inversion clade</taxon>
        <taxon>genistoids sensu lato</taxon>
        <taxon>core genistoids</taxon>
        <taxon>Crotalarieae</taxon>
        <taxon>Crotalaria</taxon>
    </lineage>
</organism>
<dbReference type="SUPFAM" id="SSF53474">
    <property type="entry name" value="alpha/beta-Hydrolases"/>
    <property type="match status" value="1"/>
</dbReference>
<proteinExistence type="predicted"/>
<evidence type="ECO:0000313" key="2">
    <source>
        <dbReference type="Proteomes" id="UP001372338"/>
    </source>
</evidence>
<protein>
    <submittedName>
        <fullName evidence="1">Uncharacterized protein</fullName>
    </submittedName>
</protein>
<dbReference type="Gene3D" id="3.40.50.1820">
    <property type="entry name" value="alpha/beta hydrolase"/>
    <property type="match status" value="1"/>
</dbReference>
<reference evidence="1 2" key="1">
    <citation type="submission" date="2024-01" db="EMBL/GenBank/DDBJ databases">
        <title>The genomes of 5 underutilized Papilionoideae crops provide insights into root nodulation and disease resistanc.</title>
        <authorList>
            <person name="Yuan L."/>
        </authorList>
    </citation>
    <scope>NUCLEOTIDE SEQUENCE [LARGE SCALE GENOMIC DNA]</scope>
    <source>
        <strain evidence="1">ZHUSHIDOU_FW_LH</strain>
        <tissue evidence="1">Leaf</tissue>
    </source>
</reference>